<keyword evidence="6" id="KW-0282">Flagellum</keyword>
<dbReference type="EMBL" id="CP141614">
    <property type="protein sequence ID" value="WRP14843.1"/>
    <property type="molecule type" value="Genomic_DNA"/>
</dbReference>
<evidence type="ECO:0000256" key="1">
    <source>
        <dbReference type="ARBA" id="ARBA00002591"/>
    </source>
</evidence>
<evidence type="ECO:0000256" key="4">
    <source>
        <dbReference type="ARBA" id="ARBA00023143"/>
    </source>
</evidence>
<accession>A0ABZ1BQD3</accession>
<comment type="subunit">
    <text evidence="5">The basal body constitutes a major portion of the flagellar organelle and consists of four rings (L,P,S, and M) mounted on a central rod.</text>
</comment>
<evidence type="ECO:0000256" key="2">
    <source>
        <dbReference type="ARBA" id="ARBA00004117"/>
    </source>
</evidence>
<proteinExistence type="inferred from homology"/>
<comment type="similarity">
    <text evidence="5">Belongs to the FlgI family.</text>
</comment>
<dbReference type="PRINTS" id="PR01010">
    <property type="entry name" value="FLGPRINGFLGI"/>
</dbReference>
<name>A0ABZ1BQD3_9FIRM</name>
<dbReference type="InterPro" id="IPR001782">
    <property type="entry name" value="Flag_FlgI"/>
</dbReference>
<comment type="function">
    <text evidence="1 5">Assembles around the rod to form the L-ring and probably protects the motor/basal body from shearing forces during rotation.</text>
</comment>
<keyword evidence="6" id="KW-0969">Cilium</keyword>
<dbReference type="HAMAP" id="MF_00416">
    <property type="entry name" value="FlgI"/>
    <property type="match status" value="1"/>
</dbReference>
<evidence type="ECO:0000256" key="5">
    <source>
        <dbReference type="HAMAP-Rule" id="MF_00416"/>
    </source>
</evidence>
<dbReference type="PANTHER" id="PTHR30381">
    <property type="entry name" value="FLAGELLAR P-RING PERIPLASMIC PROTEIN FLGI"/>
    <property type="match status" value="1"/>
</dbReference>
<evidence type="ECO:0000313" key="6">
    <source>
        <dbReference type="EMBL" id="WRP14843.1"/>
    </source>
</evidence>
<keyword evidence="3" id="KW-0732">Signal</keyword>
<keyword evidence="4 5" id="KW-0975">Bacterial flagellum</keyword>
<evidence type="ECO:0000313" key="7">
    <source>
        <dbReference type="Proteomes" id="UP001333102"/>
    </source>
</evidence>
<dbReference type="Pfam" id="PF02119">
    <property type="entry name" value="FlgI"/>
    <property type="match status" value="1"/>
</dbReference>
<dbReference type="NCBIfam" id="NF003676">
    <property type="entry name" value="PRK05303.1"/>
    <property type="match status" value="1"/>
</dbReference>
<sequence>MAIEMMARRGGGIGALVLSVLAGWAAGALAQPAGTVAPLATPTVRIADLARLEGLRPNQLVGLGLVVGLEGTGDSRGVSVQMVANMLRNFGLAVDPGQLRARNVAAVMVTALLPSLARPGDRVDVTVSSMGDARSLAGGVLLQTPLQGADGEVYAVAQGPLVVGGSTARTVTAQRVHPTVASIPRGAIVERAVPAAVAEEGMVRLVLYQPDFTTAARMVDAINQELGAPLAFTLDGAVVTVRLPREYQQDPALLVARLEQLSVTPSAPAKVVINERSGTVVLGHQVRIAPVAVAHAGIRVEVGTTAPDGLDTTLGALPGIGEPPAGHAALVQAGASVAELVDALNASGLSPRDVIAILEAIRAAGALYAELEVL</sequence>
<keyword evidence="6" id="KW-0966">Cell projection</keyword>
<comment type="subcellular location">
    <subcellularLocation>
        <location evidence="2 5">Bacterial flagellum basal body</location>
    </subcellularLocation>
</comment>
<dbReference type="RefSeq" id="WP_324669229.1">
    <property type="nucleotide sequence ID" value="NZ_CP141614.1"/>
</dbReference>
<protein>
    <recommendedName>
        <fullName evidence="5">Flagellar P-ring protein</fullName>
    </recommendedName>
    <alternativeName>
        <fullName evidence="5">Basal body P-ring protein</fullName>
    </alternativeName>
</protein>
<keyword evidence="7" id="KW-1185">Reference proteome</keyword>
<gene>
    <name evidence="5" type="primary">flgI</name>
    <name evidence="6" type="ORF">VLY81_01340</name>
</gene>
<dbReference type="PANTHER" id="PTHR30381:SF0">
    <property type="entry name" value="FLAGELLAR P-RING PROTEIN"/>
    <property type="match status" value="1"/>
</dbReference>
<organism evidence="6 7">
    <name type="scientific">Geochorda subterranea</name>
    <dbReference type="NCBI Taxonomy" id="3109564"/>
    <lineage>
        <taxon>Bacteria</taxon>
        <taxon>Bacillati</taxon>
        <taxon>Bacillota</taxon>
        <taxon>Limnochordia</taxon>
        <taxon>Limnochordales</taxon>
        <taxon>Geochordaceae</taxon>
        <taxon>Geochorda</taxon>
    </lineage>
</organism>
<evidence type="ECO:0000256" key="3">
    <source>
        <dbReference type="ARBA" id="ARBA00022729"/>
    </source>
</evidence>
<dbReference type="Proteomes" id="UP001333102">
    <property type="component" value="Chromosome"/>
</dbReference>
<reference evidence="7" key="1">
    <citation type="submission" date="2023-12" db="EMBL/GenBank/DDBJ databases">
        <title>Novel isolates from deep terrestrial aquifers shed light on the physiology and ecology of the class Limnochordia.</title>
        <authorList>
            <person name="Karnachuk O.V."/>
            <person name="Lukina A.P."/>
            <person name="Avakyan M.R."/>
            <person name="Kadnikov V."/>
            <person name="Begmatov S."/>
            <person name="Beletsky A.V."/>
            <person name="Mardanov A.V."/>
            <person name="Ravin N.V."/>
        </authorList>
    </citation>
    <scope>NUCLEOTIDE SEQUENCE [LARGE SCALE GENOMIC DNA]</scope>
    <source>
        <strain evidence="7">LN</strain>
    </source>
</reference>